<evidence type="ECO:0000313" key="4">
    <source>
        <dbReference type="Proteomes" id="UP000254101"/>
    </source>
</evidence>
<feature type="compositionally biased region" description="Pro residues" evidence="1">
    <location>
        <begin position="304"/>
        <end position="315"/>
    </location>
</feature>
<comment type="caution">
    <text evidence="3">The sequence shown here is derived from an EMBL/GenBank/DDBJ whole genome shotgun (WGS) entry which is preliminary data.</text>
</comment>
<dbReference type="AlphaFoldDB" id="A0A395LIX6"/>
<feature type="compositionally biased region" description="Acidic residues" evidence="1">
    <location>
        <begin position="254"/>
        <end position="263"/>
    </location>
</feature>
<name>A0A395LIX6_9SPHN</name>
<feature type="region of interest" description="Disordered" evidence="1">
    <location>
        <begin position="94"/>
        <end position="142"/>
    </location>
</feature>
<feature type="compositionally biased region" description="Basic and acidic residues" evidence="1">
    <location>
        <begin position="279"/>
        <end position="297"/>
    </location>
</feature>
<feature type="transmembrane region" description="Helical" evidence="2">
    <location>
        <begin position="21"/>
        <end position="46"/>
    </location>
</feature>
<evidence type="ECO:0000313" key="3">
    <source>
        <dbReference type="EMBL" id="RDS76888.1"/>
    </source>
</evidence>
<evidence type="ECO:0000256" key="1">
    <source>
        <dbReference type="SAM" id="MobiDB-lite"/>
    </source>
</evidence>
<feature type="region of interest" description="Disordered" evidence="1">
    <location>
        <begin position="246"/>
        <end position="387"/>
    </location>
</feature>
<feature type="transmembrane region" description="Helical" evidence="2">
    <location>
        <begin position="66"/>
        <end position="85"/>
    </location>
</feature>
<keyword evidence="2" id="KW-0812">Transmembrane</keyword>
<protein>
    <submittedName>
        <fullName evidence="3">Uncharacterized protein</fullName>
    </submittedName>
</protein>
<dbReference type="Proteomes" id="UP000254101">
    <property type="component" value="Unassembled WGS sequence"/>
</dbReference>
<sequence length="402" mass="43962">MKEAVVAEHAPEETQTGADRLIASAVFPVLVAAWFAALLGAGFLFLPPVLFDALFGELAIPGVQTRLAVAVGAAGVGLLLGLFIANRVRSDQPVDVAPAKPRRSKRDARPPLDVRAALGLPPEDDDEDERAPAPEPTPQPTAADEIEYELSDEHLDTGEDPVVSLKAPIDDPHFASAWSDAEATAFPVEPEASDVQFDIEPAEQTRDPFALLGGDEEFVANRTLEHRSDEPDMPAWHARTSRYNPFADHLLPEDGPEEEEPEDIQPAVLRDSPQARCANHVERSSFEKTPDEGEHKQRCARFVPPAPPPPPPAWPEPRAQEPALSDLGVAELVERLARALQHENGRQDRDRPRRRTSPEMSPARSGQHRHDSALSQMPPPARDVDQALRSALDRLARLDDVA</sequence>
<feature type="compositionally biased region" description="Basic and acidic residues" evidence="1">
    <location>
        <begin position="332"/>
        <end position="351"/>
    </location>
</feature>
<organism evidence="3 4">
    <name type="scientific">Alteriqipengyuania lutimaris</name>
    <dbReference type="NCBI Taxonomy" id="1538146"/>
    <lineage>
        <taxon>Bacteria</taxon>
        <taxon>Pseudomonadati</taxon>
        <taxon>Pseudomonadota</taxon>
        <taxon>Alphaproteobacteria</taxon>
        <taxon>Sphingomonadales</taxon>
        <taxon>Erythrobacteraceae</taxon>
        <taxon>Alteriqipengyuania</taxon>
    </lineage>
</organism>
<keyword evidence="2" id="KW-0472">Membrane</keyword>
<accession>A0A395LIX6</accession>
<keyword evidence="4" id="KW-1185">Reference proteome</keyword>
<reference evidence="3 4" key="1">
    <citation type="submission" date="2018-07" db="EMBL/GenBank/DDBJ databases">
        <title>Erythrobacter nanhaiensis sp. nov., a novel member of the genus Erythrobacter isolated from the South China Sea.</title>
        <authorList>
            <person name="Chen X."/>
            <person name="Liu J."/>
        </authorList>
    </citation>
    <scope>NUCLEOTIDE SEQUENCE [LARGE SCALE GENOMIC DNA]</scope>
    <source>
        <strain evidence="3 4">S-5</strain>
    </source>
</reference>
<proteinExistence type="predicted"/>
<dbReference type="EMBL" id="QRBB01000001">
    <property type="protein sequence ID" value="RDS76888.1"/>
    <property type="molecule type" value="Genomic_DNA"/>
</dbReference>
<keyword evidence="2" id="KW-1133">Transmembrane helix</keyword>
<gene>
    <name evidence="3" type="ORF">DL238_04205</name>
</gene>
<evidence type="ECO:0000256" key="2">
    <source>
        <dbReference type="SAM" id="Phobius"/>
    </source>
</evidence>